<protein>
    <submittedName>
        <fullName evidence="1">Uncharacterized protein</fullName>
    </submittedName>
</protein>
<keyword evidence="2" id="KW-1185">Reference proteome</keyword>
<gene>
    <name evidence="1" type="ORF">PU02_0395</name>
</gene>
<reference evidence="1 2" key="1">
    <citation type="journal article" date="2015" name="Genome Announc.">
        <title>Complete Genome Sequence of Bartonella ancashensis Strain 20.00, Isolated from the Blood of a Patient with Verruga Peruana.</title>
        <authorList>
            <person name="Hang J."/>
            <person name="Mullins K.E."/>
            <person name="Clifford R.J."/>
            <person name="Onmus-Leone F."/>
            <person name="Yang Y."/>
            <person name="Jiang J."/>
            <person name="Leguia M."/>
            <person name="Kasper M.R."/>
            <person name="Maguina C."/>
            <person name="Lesho E.P."/>
            <person name="Jarman R.G."/>
            <person name="Richards A.L."/>
            <person name="Blazes D."/>
        </authorList>
    </citation>
    <scope>NUCLEOTIDE SEQUENCE [LARGE SCALE GENOMIC DNA]</scope>
    <source>
        <strain evidence="1 2">20.00</strain>
    </source>
</reference>
<dbReference type="PATRIC" id="fig|1318743.3.peg.407"/>
<evidence type="ECO:0000313" key="2">
    <source>
        <dbReference type="Proteomes" id="UP000057213"/>
    </source>
</evidence>
<dbReference type="Proteomes" id="UP000057213">
    <property type="component" value="Chromosome"/>
</dbReference>
<organism evidence="1 2">
    <name type="scientific">Bartonella ancashensis</name>
    <dbReference type="NCBI Taxonomy" id="1318743"/>
    <lineage>
        <taxon>Bacteria</taxon>
        <taxon>Pseudomonadati</taxon>
        <taxon>Pseudomonadota</taxon>
        <taxon>Alphaproteobacteria</taxon>
        <taxon>Hyphomicrobiales</taxon>
        <taxon>Bartonellaceae</taxon>
        <taxon>Bartonella</taxon>
    </lineage>
</organism>
<accession>A0A0M4LS60</accession>
<dbReference type="EMBL" id="CP010401">
    <property type="protein sequence ID" value="ALE03209.1"/>
    <property type="molecule type" value="Genomic_DNA"/>
</dbReference>
<proteinExistence type="predicted"/>
<dbReference type="STRING" id="1318743.PU02_0395"/>
<name>A0A0M4LS60_9HYPH</name>
<dbReference type="KEGG" id="banc:PU02_0395"/>
<dbReference type="AlphaFoldDB" id="A0A0M4LS60"/>
<evidence type="ECO:0000313" key="1">
    <source>
        <dbReference type="EMBL" id="ALE03209.1"/>
    </source>
</evidence>
<sequence length="46" mass="5390">MIDAIEDRVLLSDMMDRLKNIFVKIKQNSKLTVELFLSLIHESSVR</sequence>